<dbReference type="Proteomes" id="UP000054396">
    <property type="component" value="Unassembled WGS sequence"/>
</dbReference>
<accession>A0A0W7WN13</accession>
<dbReference type="EMBL" id="LPXO01000002">
    <property type="protein sequence ID" value="KUF11987.1"/>
    <property type="molecule type" value="Genomic_DNA"/>
</dbReference>
<dbReference type="AlphaFoldDB" id="A0A0W7WN13"/>
<reference evidence="1 2" key="1">
    <citation type="submission" date="2015-12" db="EMBL/GenBank/DDBJ databases">
        <authorList>
            <person name="Shamseldin A."/>
            <person name="Moawad H."/>
            <person name="Abd El-Rahim W.M."/>
            <person name="Sadowsky M.J."/>
        </authorList>
    </citation>
    <scope>NUCLEOTIDE SEQUENCE [LARGE SCALE GENOMIC DNA]</scope>
    <source>
        <strain evidence="1 2">SJ5A-1</strain>
    </source>
</reference>
<proteinExistence type="predicted"/>
<dbReference type="RefSeq" id="WP_058861105.1">
    <property type="nucleotide sequence ID" value="NZ_LPXO01000002.1"/>
</dbReference>
<evidence type="ECO:0008006" key="3">
    <source>
        <dbReference type="Google" id="ProtNLM"/>
    </source>
</evidence>
<evidence type="ECO:0000313" key="1">
    <source>
        <dbReference type="EMBL" id="KUF11987.1"/>
    </source>
</evidence>
<keyword evidence="2" id="KW-1185">Reference proteome</keyword>
<evidence type="ECO:0000313" key="2">
    <source>
        <dbReference type="Proteomes" id="UP000054396"/>
    </source>
</evidence>
<gene>
    <name evidence="1" type="ORF">AVJ23_05260</name>
</gene>
<organism evidence="1 2">
    <name type="scientific">Pseudoponticoccus marisrubri</name>
    <dbReference type="NCBI Taxonomy" id="1685382"/>
    <lineage>
        <taxon>Bacteria</taxon>
        <taxon>Pseudomonadati</taxon>
        <taxon>Pseudomonadota</taxon>
        <taxon>Alphaproteobacteria</taxon>
        <taxon>Rhodobacterales</taxon>
        <taxon>Roseobacteraceae</taxon>
        <taxon>Pseudoponticoccus</taxon>
    </lineage>
</organism>
<protein>
    <recommendedName>
        <fullName evidence="3">Anti-sigma factor</fullName>
    </recommendedName>
</protein>
<sequence>MTLIHLCEIDFYIDGELGPDEACEVEAQLESDEGARALFDALWQQKEAITRALEALDRPSPAQKRTARLQARLAQALYRQLSAARPVPVEVPVLKPS</sequence>
<dbReference type="OrthoDB" id="9152892at2"/>
<comment type="caution">
    <text evidence="1">The sequence shown here is derived from an EMBL/GenBank/DDBJ whole genome shotgun (WGS) entry which is preliminary data.</text>
</comment>
<name>A0A0W7WN13_9RHOB</name>
<dbReference type="STRING" id="1685382.AVJ23_05260"/>